<dbReference type="Proteomes" id="UP000193642">
    <property type="component" value="Unassembled WGS sequence"/>
</dbReference>
<protein>
    <submittedName>
        <fullName evidence="2">Uncharacterized protein</fullName>
    </submittedName>
</protein>
<reference evidence="2 3" key="1">
    <citation type="submission" date="2016-07" db="EMBL/GenBank/DDBJ databases">
        <title>Pervasive Adenine N6-methylation of Active Genes in Fungi.</title>
        <authorList>
            <consortium name="DOE Joint Genome Institute"/>
            <person name="Mondo S.J."/>
            <person name="Dannebaum R.O."/>
            <person name="Kuo R.C."/>
            <person name="Labutti K."/>
            <person name="Haridas S."/>
            <person name="Kuo A."/>
            <person name="Salamov A."/>
            <person name="Ahrendt S.R."/>
            <person name="Lipzen A."/>
            <person name="Sullivan W."/>
            <person name="Andreopoulos W.B."/>
            <person name="Clum A."/>
            <person name="Lindquist E."/>
            <person name="Daum C."/>
            <person name="Ramamoorthy G.K."/>
            <person name="Gryganskyi A."/>
            <person name="Culley D."/>
            <person name="Magnuson J.K."/>
            <person name="James T.Y."/>
            <person name="O'Malley M.A."/>
            <person name="Stajich J.E."/>
            <person name="Spatafora J.W."/>
            <person name="Visel A."/>
            <person name="Grigoriev I.V."/>
        </authorList>
    </citation>
    <scope>NUCLEOTIDE SEQUENCE [LARGE SCALE GENOMIC DNA]</scope>
    <source>
        <strain evidence="2 3">JEL800</strain>
    </source>
</reference>
<evidence type="ECO:0000313" key="2">
    <source>
        <dbReference type="EMBL" id="ORY41862.1"/>
    </source>
</evidence>
<dbReference type="EMBL" id="MCGO01000030">
    <property type="protein sequence ID" value="ORY41862.1"/>
    <property type="molecule type" value="Genomic_DNA"/>
</dbReference>
<feature type="compositionally biased region" description="Low complexity" evidence="1">
    <location>
        <begin position="87"/>
        <end position="113"/>
    </location>
</feature>
<evidence type="ECO:0000313" key="3">
    <source>
        <dbReference type="Proteomes" id="UP000193642"/>
    </source>
</evidence>
<feature type="region of interest" description="Disordered" evidence="1">
    <location>
        <begin position="1"/>
        <end position="21"/>
    </location>
</feature>
<proteinExistence type="predicted"/>
<evidence type="ECO:0000256" key="1">
    <source>
        <dbReference type="SAM" id="MobiDB-lite"/>
    </source>
</evidence>
<name>A0A1Y2C496_9FUNG</name>
<gene>
    <name evidence="2" type="ORF">BCR33DRAFT_326469</name>
</gene>
<comment type="caution">
    <text evidence="2">The sequence shown here is derived from an EMBL/GenBank/DDBJ whole genome shotgun (WGS) entry which is preliminary data.</text>
</comment>
<accession>A0A1Y2C496</accession>
<keyword evidence="3" id="KW-1185">Reference proteome</keyword>
<feature type="region of interest" description="Disordered" evidence="1">
    <location>
        <begin position="49"/>
        <end position="113"/>
    </location>
</feature>
<sequence>MDPLSASFADESEEAAPVTHVPYTPFLATEYQAQIDALEASVTSSSRLVGDVEALQPPTQSQTQSQSGFDEDSDAFGAALGRSRTWSSSSSSVEPPQQQQPQSDLDSDADLPSNVNVNVNVAAVVNPHIPQKLKPCCKLDSILAQSCPTLFNPLFDSGPIASQQKPPF</sequence>
<organism evidence="2 3">
    <name type="scientific">Rhizoclosmatium globosum</name>
    <dbReference type="NCBI Taxonomy" id="329046"/>
    <lineage>
        <taxon>Eukaryota</taxon>
        <taxon>Fungi</taxon>
        <taxon>Fungi incertae sedis</taxon>
        <taxon>Chytridiomycota</taxon>
        <taxon>Chytridiomycota incertae sedis</taxon>
        <taxon>Chytridiomycetes</taxon>
        <taxon>Chytridiales</taxon>
        <taxon>Chytriomycetaceae</taxon>
        <taxon>Rhizoclosmatium</taxon>
    </lineage>
</organism>
<feature type="compositionally biased region" description="Low complexity" evidence="1">
    <location>
        <begin position="56"/>
        <end position="67"/>
    </location>
</feature>
<dbReference type="AlphaFoldDB" id="A0A1Y2C496"/>